<comment type="caution">
    <text evidence="7">The sequence shown here is derived from an EMBL/GenBank/DDBJ whole genome shotgun (WGS) entry which is preliminary data.</text>
</comment>
<dbReference type="InterPro" id="IPR042172">
    <property type="entry name" value="Adenosylhomocyst_ase-like_sf"/>
</dbReference>
<accession>A0ABT9Q8D5</accession>
<dbReference type="GO" id="GO:0016787">
    <property type="term" value="F:hydrolase activity"/>
    <property type="evidence" value="ECO:0007669"/>
    <property type="project" value="UniProtKB-KW"/>
</dbReference>
<dbReference type="SMART" id="SM00997">
    <property type="entry name" value="AdoHcyase_NAD"/>
    <property type="match status" value="1"/>
</dbReference>
<keyword evidence="8" id="KW-1185">Reference proteome</keyword>
<name>A0ABT9Q8D5_9ACTN</name>
<reference evidence="7 8" key="1">
    <citation type="submission" date="2023-07" db="EMBL/GenBank/DDBJ databases">
        <title>Sequencing the genomes of 1000 actinobacteria strains.</title>
        <authorList>
            <person name="Klenk H.-P."/>
        </authorList>
    </citation>
    <scope>NUCLEOTIDE SEQUENCE [LARGE SCALE GENOMIC DNA]</scope>
    <source>
        <strain evidence="7 8">DSM 46740</strain>
    </source>
</reference>
<keyword evidence="7" id="KW-0378">Hydrolase</keyword>
<organism evidence="7 8">
    <name type="scientific">Streptosporangium lutulentum</name>
    <dbReference type="NCBI Taxonomy" id="1461250"/>
    <lineage>
        <taxon>Bacteria</taxon>
        <taxon>Bacillati</taxon>
        <taxon>Actinomycetota</taxon>
        <taxon>Actinomycetes</taxon>
        <taxon>Streptosporangiales</taxon>
        <taxon>Streptosporangiaceae</taxon>
        <taxon>Streptosporangium</taxon>
    </lineage>
</organism>
<evidence type="ECO:0000256" key="2">
    <source>
        <dbReference type="ARBA" id="ARBA00007122"/>
    </source>
</evidence>
<feature type="domain" description="S-adenosyl-L-homocysteine hydrolase NAD binding" evidence="6">
    <location>
        <begin position="298"/>
        <end position="458"/>
    </location>
</feature>
<dbReference type="InterPro" id="IPR000043">
    <property type="entry name" value="Adenosylhomocysteinase-like"/>
</dbReference>
<feature type="region of interest" description="Disordered" evidence="5">
    <location>
        <begin position="885"/>
        <end position="912"/>
    </location>
</feature>
<sequence length="912" mass="98611">MTVETVQLPICSAWDVLRGPISPTVLDLGATDIAARHHLRVNQLDQGTLLLTDADGAARVTVRWHPYAPERPDTLSHVLPDQECLEILLDVHPGGQEAAGDLQVWLRERLRCYDPAELAQITASMPLLAGHAVPDKDLAGWAVIFRDHYVENSLAFLMALQEAGVPPQWIYALSKGDRTRNRDRVHATLLAQGCTSGLLDNTTINAPETHADDLARAMDGVDAFIDAAHEAQRPVLVIDDGGLLAQGYGRADAPRRVDAAVELTVSGLKRITAAGPLSIPVFNLARSELKTYLGYPEIADSCLRRLRELLPAVKVIGRPVLVLGYGTLGSRLANALRAQGCQVNVVDPDPLALIGAAENGHTTYRTAVDALLAMRPFLVVATTGEVDALTEEAVSLLPDEIVMAPYATKDFELLTTDPELARAAVEIPGIGRRYRLRSGAWATILGDGRSMNLFESDSIPNQGYDAYRAGTLIAAKELCAQVGTLQAGVHTELVDEIISASGLYDAYYDTYLAFTGAPARSTPARPAPLAGVAACVVGYGTVGRLHAQILTEAGAELTIVDPKHQDLPRTCQTFRHGVDDLPATVSAGVGMWSVCCPTADHLPVLRSILTHDPQARILLEKPACQGHEIDALIGLLEEHPNARIVITDQYQHARALDVVTDLISAYEPGASASHIEVTFTKDRSADIAGGRFVDRSYGVLGYEWLHMLAVLRRLIPAEVFDAYLTAHPKQAMLRAIYDPRLFVSALTEHSTLRTGDHLLHLELHSSITSSAVVLGGAPEQTAAGWRRDIRPADDRHRYLTVHAGRTRVTVHLDPVTAAGGWQLERNHHRVTVERDGDVLHDQVVEDSPLHTAIELAAGALISSRVLPPLDLGPLRRITAMAEHLRAQQPHQETTPGSDDVVPTSLKGLVSTG</sequence>
<dbReference type="EMBL" id="JAUSQU010000001">
    <property type="protein sequence ID" value="MDP9842214.1"/>
    <property type="molecule type" value="Genomic_DNA"/>
</dbReference>
<dbReference type="InterPro" id="IPR015878">
    <property type="entry name" value="Ado_hCys_hydrolase_NAD-bd"/>
</dbReference>
<gene>
    <name evidence="7" type="ORF">J2853_001425</name>
</gene>
<dbReference type="RefSeq" id="WP_307556158.1">
    <property type="nucleotide sequence ID" value="NZ_JAUSQU010000001.1"/>
</dbReference>
<proteinExistence type="inferred from homology"/>
<protein>
    <submittedName>
        <fullName evidence="7">S-adenosylhomocysteine hydrolase</fullName>
    </submittedName>
</protein>
<dbReference type="PANTHER" id="PTHR23420:SF0">
    <property type="entry name" value="ADENOSYLHOMOCYSTEINASE"/>
    <property type="match status" value="1"/>
</dbReference>
<dbReference type="InterPro" id="IPR036291">
    <property type="entry name" value="NAD(P)-bd_dom_sf"/>
</dbReference>
<evidence type="ECO:0000256" key="3">
    <source>
        <dbReference type="ARBA" id="ARBA00022563"/>
    </source>
</evidence>
<evidence type="ECO:0000256" key="1">
    <source>
        <dbReference type="ARBA" id="ARBA00001911"/>
    </source>
</evidence>
<dbReference type="Gene3D" id="3.40.50.1480">
    <property type="entry name" value="Adenosylhomocysteinase-like"/>
    <property type="match status" value="1"/>
</dbReference>
<dbReference type="Proteomes" id="UP001225356">
    <property type="component" value="Unassembled WGS sequence"/>
</dbReference>
<dbReference type="Pfam" id="PF00670">
    <property type="entry name" value="AdoHcyase_NAD"/>
    <property type="match status" value="1"/>
</dbReference>
<evidence type="ECO:0000259" key="6">
    <source>
        <dbReference type="SMART" id="SM00997"/>
    </source>
</evidence>
<comment type="similarity">
    <text evidence="2">Belongs to the adenosylhomocysteinase family.</text>
</comment>
<evidence type="ECO:0000256" key="5">
    <source>
        <dbReference type="SAM" id="MobiDB-lite"/>
    </source>
</evidence>
<keyword evidence="3" id="KW-0554">One-carbon metabolism</keyword>
<dbReference type="SUPFAM" id="SSF51735">
    <property type="entry name" value="NAD(P)-binding Rossmann-fold domains"/>
    <property type="match status" value="2"/>
</dbReference>
<evidence type="ECO:0000313" key="7">
    <source>
        <dbReference type="EMBL" id="MDP9842214.1"/>
    </source>
</evidence>
<dbReference type="Gene3D" id="3.40.50.720">
    <property type="entry name" value="NAD(P)-binding Rossmann-like Domain"/>
    <property type="match status" value="2"/>
</dbReference>
<comment type="cofactor">
    <cofactor evidence="1">
        <name>NAD(+)</name>
        <dbReference type="ChEBI" id="CHEBI:57540"/>
    </cofactor>
</comment>
<evidence type="ECO:0000313" key="8">
    <source>
        <dbReference type="Proteomes" id="UP001225356"/>
    </source>
</evidence>
<keyword evidence="4" id="KW-0520">NAD</keyword>
<evidence type="ECO:0000256" key="4">
    <source>
        <dbReference type="ARBA" id="ARBA00023027"/>
    </source>
</evidence>
<dbReference type="PANTHER" id="PTHR23420">
    <property type="entry name" value="ADENOSYLHOMOCYSTEINASE"/>
    <property type="match status" value="1"/>
</dbReference>